<evidence type="ECO:0000313" key="2">
    <source>
        <dbReference type="Proteomes" id="UP000827976"/>
    </source>
</evidence>
<keyword evidence="1" id="KW-0456">Lyase</keyword>
<name>A0ACB7VSF0_DIOAL</name>
<dbReference type="EC" id="4.1.1.8" evidence="1"/>
<protein>
    <submittedName>
        <fullName evidence="1">Oxalyl-CoA decarboxylase protein</fullName>
        <ecNumber evidence="1">4.1.1.8</ecNumber>
    </submittedName>
</protein>
<accession>A0ACB7VSF0</accession>
<gene>
    <name evidence="1" type="ORF">IHE45_07G069100</name>
</gene>
<dbReference type="Proteomes" id="UP000827976">
    <property type="component" value="Chromosome 7"/>
</dbReference>
<keyword evidence="2" id="KW-1185">Reference proteome</keyword>
<proteinExistence type="predicted"/>
<organism evidence="1 2">
    <name type="scientific">Dioscorea alata</name>
    <name type="common">Purple yam</name>
    <dbReference type="NCBI Taxonomy" id="55571"/>
    <lineage>
        <taxon>Eukaryota</taxon>
        <taxon>Viridiplantae</taxon>
        <taxon>Streptophyta</taxon>
        <taxon>Embryophyta</taxon>
        <taxon>Tracheophyta</taxon>
        <taxon>Spermatophyta</taxon>
        <taxon>Magnoliopsida</taxon>
        <taxon>Liliopsida</taxon>
        <taxon>Dioscoreales</taxon>
        <taxon>Dioscoreaceae</taxon>
        <taxon>Dioscorea</taxon>
    </lineage>
</organism>
<reference evidence="2" key="1">
    <citation type="journal article" date="2022" name="Nat. Commun.">
        <title>Chromosome evolution and the genetic basis of agronomically important traits in greater yam.</title>
        <authorList>
            <person name="Bredeson J.V."/>
            <person name="Lyons J.B."/>
            <person name="Oniyinde I.O."/>
            <person name="Okereke N.R."/>
            <person name="Kolade O."/>
            <person name="Nnabue I."/>
            <person name="Nwadili C.O."/>
            <person name="Hribova E."/>
            <person name="Parker M."/>
            <person name="Nwogha J."/>
            <person name="Shu S."/>
            <person name="Carlson J."/>
            <person name="Kariba R."/>
            <person name="Muthemba S."/>
            <person name="Knop K."/>
            <person name="Barton G.J."/>
            <person name="Sherwood A.V."/>
            <person name="Lopez-Montes A."/>
            <person name="Asiedu R."/>
            <person name="Jamnadass R."/>
            <person name="Muchugi A."/>
            <person name="Goodstein D."/>
            <person name="Egesi C.N."/>
            <person name="Featherston J."/>
            <person name="Asfaw A."/>
            <person name="Simpson G.G."/>
            <person name="Dolezel J."/>
            <person name="Hendre P.S."/>
            <person name="Van Deynze A."/>
            <person name="Kumar P.L."/>
            <person name="Obidiegwu J.E."/>
            <person name="Bhattacharjee R."/>
            <person name="Rokhsar D.S."/>
        </authorList>
    </citation>
    <scope>NUCLEOTIDE SEQUENCE [LARGE SCALE GENOMIC DNA]</scope>
    <source>
        <strain evidence="2">cv. TDa95/00328</strain>
    </source>
</reference>
<sequence length="108" mass="11959">MDFQHSGLACGVVFIPSSTITSFNFHHIMVRYQLPVVVIVFNNGGVYGGDYRNNEEITRPDKDDPAPSSFVADAAHNTLIEAFGEKVILLQLPMNSNMLSLNHLLPKN</sequence>
<dbReference type="EMBL" id="CM037017">
    <property type="protein sequence ID" value="KAH7677228.1"/>
    <property type="molecule type" value="Genomic_DNA"/>
</dbReference>
<comment type="caution">
    <text evidence="1">The sequence shown here is derived from an EMBL/GenBank/DDBJ whole genome shotgun (WGS) entry which is preliminary data.</text>
</comment>
<evidence type="ECO:0000313" key="1">
    <source>
        <dbReference type="EMBL" id="KAH7677228.1"/>
    </source>
</evidence>